<protein>
    <submittedName>
        <fullName evidence="1">Uncharacterized protein</fullName>
    </submittedName>
</protein>
<keyword evidence="2" id="KW-1185">Reference proteome</keyword>
<evidence type="ECO:0000313" key="2">
    <source>
        <dbReference type="Proteomes" id="UP000007305"/>
    </source>
</evidence>
<reference evidence="1" key="3">
    <citation type="submission" date="2021-05" db="UniProtKB">
        <authorList>
            <consortium name="EnsemblPlants"/>
        </authorList>
    </citation>
    <scope>IDENTIFICATION</scope>
    <source>
        <strain evidence="1">cv. B73</strain>
    </source>
</reference>
<proteinExistence type="predicted"/>
<name>A0A804PEU4_MAIZE</name>
<reference evidence="2" key="1">
    <citation type="journal article" date="2009" name="Science">
        <title>The B73 maize genome: complexity, diversity, and dynamics.</title>
        <authorList>
            <person name="Schnable P.S."/>
            <person name="Ware D."/>
            <person name="Fulton R.S."/>
            <person name="Stein J.C."/>
            <person name="Wei F."/>
            <person name="Pasternak S."/>
            <person name="Liang C."/>
            <person name="Zhang J."/>
            <person name="Fulton L."/>
            <person name="Graves T.A."/>
            <person name="Minx P."/>
            <person name="Reily A.D."/>
            <person name="Courtney L."/>
            <person name="Kruchowski S.S."/>
            <person name="Tomlinson C."/>
            <person name="Strong C."/>
            <person name="Delehaunty K."/>
            <person name="Fronick C."/>
            <person name="Courtney B."/>
            <person name="Rock S.M."/>
            <person name="Belter E."/>
            <person name="Du F."/>
            <person name="Kim K."/>
            <person name="Abbott R.M."/>
            <person name="Cotton M."/>
            <person name="Levy A."/>
            <person name="Marchetto P."/>
            <person name="Ochoa K."/>
            <person name="Jackson S.M."/>
            <person name="Gillam B."/>
            <person name="Chen W."/>
            <person name="Yan L."/>
            <person name="Higginbotham J."/>
            <person name="Cardenas M."/>
            <person name="Waligorski J."/>
            <person name="Applebaum E."/>
            <person name="Phelps L."/>
            <person name="Falcone J."/>
            <person name="Kanchi K."/>
            <person name="Thane T."/>
            <person name="Scimone A."/>
            <person name="Thane N."/>
            <person name="Henke J."/>
            <person name="Wang T."/>
            <person name="Ruppert J."/>
            <person name="Shah N."/>
            <person name="Rotter K."/>
            <person name="Hodges J."/>
            <person name="Ingenthron E."/>
            <person name="Cordes M."/>
            <person name="Kohlberg S."/>
            <person name="Sgro J."/>
            <person name="Delgado B."/>
            <person name="Mead K."/>
            <person name="Chinwalla A."/>
            <person name="Leonard S."/>
            <person name="Crouse K."/>
            <person name="Collura K."/>
            <person name="Kudrna D."/>
            <person name="Currie J."/>
            <person name="He R."/>
            <person name="Angelova A."/>
            <person name="Rajasekar S."/>
            <person name="Mueller T."/>
            <person name="Lomeli R."/>
            <person name="Scara G."/>
            <person name="Ko A."/>
            <person name="Delaney K."/>
            <person name="Wissotski M."/>
            <person name="Lopez G."/>
            <person name="Campos D."/>
            <person name="Braidotti M."/>
            <person name="Ashley E."/>
            <person name="Golser W."/>
            <person name="Kim H."/>
            <person name="Lee S."/>
            <person name="Lin J."/>
            <person name="Dujmic Z."/>
            <person name="Kim W."/>
            <person name="Talag J."/>
            <person name="Zuccolo A."/>
            <person name="Fan C."/>
            <person name="Sebastian A."/>
            <person name="Kramer M."/>
            <person name="Spiegel L."/>
            <person name="Nascimento L."/>
            <person name="Zutavern T."/>
            <person name="Miller B."/>
            <person name="Ambroise C."/>
            <person name="Muller S."/>
            <person name="Spooner W."/>
            <person name="Narechania A."/>
            <person name="Ren L."/>
            <person name="Wei S."/>
            <person name="Kumari S."/>
            <person name="Faga B."/>
            <person name="Levy M.J."/>
            <person name="McMahan L."/>
            <person name="Van Buren P."/>
            <person name="Vaughn M.W."/>
            <person name="Ying K."/>
            <person name="Yeh C.-T."/>
            <person name="Emrich S.J."/>
            <person name="Jia Y."/>
            <person name="Kalyanaraman A."/>
            <person name="Hsia A.-P."/>
            <person name="Barbazuk W.B."/>
            <person name="Baucom R.S."/>
            <person name="Brutnell T.P."/>
            <person name="Carpita N.C."/>
            <person name="Chaparro C."/>
            <person name="Chia J.-M."/>
            <person name="Deragon J.-M."/>
            <person name="Estill J.C."/>
            <person name="Fu Y."/>
            <person name="Jeddeloh J.A."/>
            <person name="Han Y."/>
            <person name="Lee H."/>
            <person name="Li P."/>
            <person name="Lisch D.R."/>
            <person name="Liu S."/>
            <person name="Liu Z."/>
            <person name="Nagel D.H."/>
            <person name="McCann M.C."/>
            <person name="SanMiguel P."/>
            <person name="Myers A.M."/>
            <person name="Nettleton D."/>
            <person name="Nguyen J."/>
            <person name="Penning B.W."/>
            <person name="Ponnala L."/>
            <person name="Schneider K.L."/>
            <person name="Schwartz D.C."/>
            <person name="Sharma A."/>
            <person name="Soderlund C."/>
            <person name="Springer N.M."/>
            <person name="Sun Q."/>
            <person name="Wang H."/>
            <person name="Waterman M."/>
            <person name="Westerman R."/>
            <person name="Wolfgruber T.K."/>
            <person name="Yang L."/>
            <person name="Yu Y."/>
            <person name="Zhang L."/>
            <person name="Zhou S."/>
            <person name="Zhu Q."/>
            <person name="Bennetzen J.L."/>
            <person name="Dawe R.K."/>
            <person name="Jiang J."/>
            <person name="Jiang N."/>
            <person name="Presting G.G."/>
            <person name="Wessler S.R."/>
            <person name="Aluru S."/>
            <person name="Martienssen R.A."/>
            <person name="Clifton S.W."/>
            <person name="McCombie W.R."/>
            <person name="Wing R.A."/>
            <person name="Wilson R.K."/>
        </authorList>
    </citation>
    <scope>NUCLEOTIDE SEQUENCE [LARGE SCALE GENOMIC DNA]</scope>
    <source>
        <strain evidence="2">cv. B73</strain>
    </source>
</reference>
<evidence type="ECO:0000313" key="1">
    <source>
        <dbReference type="EnsemblPlants" id="Zm00001eb232040_P001"/>
    </source>
</evidence>
<dbReference type="EnsemblPlants" id="Zm00001eb232040_T001">
    <property type="protein sequence ID" value="Zm00001eb232040_P001"/>
    <property type="gene ID" value="Zm00001eb232040"/>
</dbReference>
<sequence>VLARGRREALEPAGHVVLVVLLEVVVERVRDVAADVQHPARRLVAKAGAVRHGARVSHVVGELRVVEVHRRLQHAPLPLEVLHALGSHETAARVRRPQVQLVLGQAVVGEDAPVPLEVPWLDALVVLVDQAEQVGVDGSGPHRRAPPGGDVGHEALVEALRHLGVGVPVAVRRPPDLADDHGQVPEPVLLQRPYQRVVVRVEHVAVGEGAVHNRRRGPLEEGVVHGEVRVDVEAYERVDVDGEGTAVVAQELHYGEHQVVDVRAEVPVGRLGGRRGVDIGVERACHLDLVAQAGFYERALYVPDGGESGLQEASVVCLQERLIPDCNIPDITTQ</sequence>
<dbReference type="InParanoid" id="A0A804PEU4"/>
<accession>A0A804PEU4</accession>
<dbReference type="Gramene" id="Zm00001eb232040_T001">
    <property type="protein sequence ID" value="Zm00001eb232040_P001"/>
    <property type="gene ID" value="Zm00001eb232040"/>
</dbReference>
<dbReference type="Proteomes" id="UP000007305">
    <property type="component" value="Chromosome 5"/>
</dbReference>
<organism evidence="1 2">
    <name type="scientific">Zea mays</name>
    <name type="common">Maize</name>
    <dbReference type="NCBI Taxonomy" id="4577"/>
    <lineage>
        <taxon>Eukaryota</taxon>
        <taxon>Viridiplantae</taxon>
        <taxon>Streptophyta</taxon>
        <taxon>Embryophyta</taxon>
        <taxon>Tracheophyta</taxon>
        <taxon>Spermatophyta</taxon>
        <taxon>Magnoliopsida</taxon>
        <taxon>Liliopsida</taxon>
        <taxon>Poales</taxon>
        <taxon>Poaceae</taxon>
        <taxon>PACMAD clade</taxon>
        <taxon>Panicoideae</taxon>
        <taxon>Andropogonodae</taxon>
        <taxon>Andropogoneae</taxon>
        <taxon>Tripsacinae</taxon>
        <taxon>Zea</taxon>
    </lineage>
</organism>
<dbReference type="AlphaFoldDB" id="A0A804PEU4"/>
<reference evidence="1" key="2">
    <citation type="submission" date="2019-07" db="EMBL/GenBank/DDBJ databases">
        <authorList>
            <person name="Seetharam A."/>
            <person name="Woodhouse M."/>
            <person name="Cannon E."/>
        </authorList>
    </citation>
    <scope>NUCLEOTIDE SEQUENCE [LARGE SCALE GENOMIC DNA]</scope>
    <source>
        <strain evidence="1">cv. B73</strain>
    </source>
</reference>